<reference evidence="2" key="1">
    <citation type="journal article" date="2019" name="Int. J. Syst. Evol. Microbiol.">
        <title>The Global Catalogue of Microorganisms (GCM) 10K type strain sequencing project: providing services to taxonomists for standard genome sequencing and annotation.</title>
        <authorList>
            <consortium name="The Broad Institute Genomics Platform"/>
            <consortium name="The Broad Institute Genome Sequencing Center for Infectious Disease"/>
            <person name="Wu L."/>
            <person name="Ma J."/>
        </authorList>
    </citation>
    <scope>NUCLEOTIDE SEQUENCE [LARGE SCALE GENOMIC DNA]</scope>
    <source>
        <strain evidence="2">JCM 9687</strain>
    </source>
</reference>
<organism evidence="1 2">
    <name type="scientific">Saccharopolyspora gregorii</name>
    <dbReference type="NCBI Taxonomy" id="33914"/>
    <lineage>
        <taxon>Bacteria</taxon>
        <taxon>Bacillati</taxon>
        <taxon>Actinomycetota</taxon>
        <taxon>Actinomycetes</taxon>
        <taxon>Pseudonocardiales</taxon>
        <taxon>Pseudonocardiaceae</taxon>
        <taxon>Saccharopolyspora</taxon>
    </lineage>
</organism>
<keyword evidence="2" id="KW-1185">Reference proteome</keyword>
<comment type="caution">
    <text evidence="1">The sequence shown here is derived from an EMBL/GenBank/DDBJ whole genome shotgun (WGS) entry which is preliminary data.</text>
</comment>
<evidence type="ECO:0000313" key="1">
    <source>
        <dbReference type="EMBL" id="GAA3352506.1"/>
    </source>
</evidence>
<protein>
    <submittedName>
        <fullName evidence="1">Uncharacterized protein</fullName>
    </submittedName>
</protein>
<gene>
    <name evidence="1" type="ORF">GCM10020366_02440</name>
</gene>
<sequence>MEQPAVLEPLVAGLAVGVLRVDRLAEQLPQVGVVPVPLFDRREGLLLDLSAGSGAAAAVAAGPARASGTAAAASTIPQFLVFKARPLFACTARNFRTT</sequence>
<dbReference type="Proteomes" id="UP001500483">
    <property type="component" value="Unassembled WGS sequence"/>
</dbReference>
<dbReference type="RefSeq" id="WP_344923767.1">
    <property type="nucleotide sequence ID" value="NZ_BAAAYK010000004.1"/>
</dbReference>
<name>A0ABP6RK08_9PSEU</name>
<evidence type="ECO:0000313" key="2">
    <source>
        <dbReference type="Proteomes" id="UP001500483"/>
    </source>
</evidence>
<proteinExistence type="predicted"/>
<accession>A0ABP6RK08</accession>
<dbReference type="EMBL" id="BAAAYK010000004">
    <property type="protein sequence ID" value="GAA3352506.1"/>
    <property type="molecule type" value="Genomic_DNA"/>
</dbReference>